<dbReference type="EMBL" id="JACHLZ010000001">
    <property type="protein sequence ID" value="MBB5830966.1"/>
    <property type="molecule type" value="Genomic_DNA"/>
</dbReference>
<dbReference type="NCBIfam" id="TIGR01554">
    <property type="entry name" value="major_cap_HK97"/>
    <property type="match status" value="1"/>
</dbReference>
<dbReference type="Gene3D" id="3.30.2320.10">
    <property type="entry name" value="hypothetical protein PF0899 domain"/>
    <property type="match status" value="1"/>
</dbReference>
<dbReference type="AlphaFoldDB" id="A0A841A7Z8"/>
<dbReference type="Proteomes" id="UP000588158">
    <property type="component" value="Unassembled WGS sequence"/>
</dbReference>
<dbReference type="Pfam" id="PF05065">
    <property type="entry name" value="Phage_capsid"/>
    <property type="match status" value="1"/>
</dbReference>
<evidence type="ECO:0000313" key="3">
    <source>
        <dbReference type="EMBL" id="MBB5830966.1"/>
    </source>
</evidence>
<comment type="caution">
    <text evidence="3">The sequence shown here is derived from an EMBL/GenBank/DDBJ whole genome shotgun (WGS) entry which is preliminary data.</text>
</comment>
<gene>
    <name evidence="3" type="ORF">HNR70_000779</name>
</gene>
<accession>A0A841A7Z8</accession>
<proteinExistence type="predicted"/>
<protein>
    <submittedName>
        <fullName evidence="3">HK97 family phage major capsid protein</fullName>
    </submittedName>
</protein>
<evidence type="ECO:0000259" key="2">
    <source>
        <dbReference type="Pfam" id="PF05065"/>
    </source>
</evidence>
<dbReference type="Gene3D" id="3.30.2400.10">
    <property type="entry name" value="Major capsid protein gp5"/>
    <property type="match status" value="1"/>
</dbReference>
<dbReference type="SUPFAM" id="SSF56563">
    <property type="entry name" value="Major capsid protein gp5"/>
    <property type="match status" value="1"/>
</dbReference>
<evidence type="ECO:0000313" key="4">
    <source>
        <dbReference type="Proteomes" id="UP000588158"/>
    </source>
</evidence>
<name>A0A841A7Z8_9MICO</name>
<dbReference type="InterPro" id="IPR054612">
    <property type="entry name" value="Phage_capsid-like_C"/>
</dbReference>
<sequence length="276" mass="28700">MTMLTSAESNRGILPPEYGSLITDPVTEAALAFDGRVARTVRTSGKEFRIPILVEDAAAAWTREGEEIAPTEPVLDEITVVPSKVAGLTIISRELAEDTSPAAAELVGASLARAISLQVDRGFLGDLAAPAAKGLDSLTEVSVVEGALDSLDVVHEAKAAAAAEGGTASVILANPADVLALALLKDESGSNRSLVESTSTIAGLPVISSRHVAAGKLWVLDREQIVTVLRDDVELATSTDSHFTSDRIAIRATMRVGFAFPRPASLVRVDLPTAGA</sequence>
<dbReference type="InterPro" id="IPR024455">
    <property type="entry name" value="Phage_capsid"/>
</dbReference>
<keyword evidence="4" id="KW-1185">Reference proteome</keyword>
<organism evidence="3 4">
    <name type="scientific">Brachybacterium aquaticum</name>
    <dbReference type="NCBI Taxonomy" id="1432564"/>
    <lineage>
        <taxon>Bacteria</taxon>
        <taxon>Bacillati</taxon>
        <taxon>Actinomycetota</taxon>
        <taxon>Actinomycetes</taxon>
        <taxon>Micrococcales</taxon>
        <taxon>Dermabacteraceae</taxon>
        <taxon>Brachybacterium</taxon>
    </lineage>
</organism>
<dbReference type="RefSeq" id="WP_184324504.1">
    <property type="nucleotide sequence ID" value="NZ_JACHLZ010000001.1"/>
</dbReference>
<evidence type="ECO:0000256" key="1">
    <source>
        <dbReference type="ARBA" id="ARBA00004328"/>
    </source>
</evidence>
<feature type="domain" description="Phage capsid-like C-terminal" evidence="2">
    <location>
        <begin position="37"/>
        <end position="269"/>
    </location>
</feature>
<reference evidence="3 4" key="1">
    <citation type="submission" date="2020-08" db="EMBL/GenBank/DDBJ databases">
        <title>Sequencing the genomes of 1000 actinobacteria strains.</title>
        <authorList>
            <person name="Klenk H.-P."/>
        </authorList>
    </citation>
    <scope>NUCLEOTIDE SEQUENCE [LARGE SCALE GENOMIC DNA]</scope>
    <source>
        <strain evidence="3 4">DSM 28796</strain>
    </source>
</reference>
<comment type="subcellular location">
    <subcellularLocation>
        <location evidence="1">Virion</location>
    </subcellularLocation>
</comment>